<dbReference type="AlphaFoldDB" id="A0AAD0E5Y0"/>
<evidence type="ECO:0000259" key="3">
    <source>
        <dbReference type="Pfam" id="PF00892"/>
    </source>
</evidence>
<dbReference type="GO" id="GO:0016020">
    <property type="term" value="C:membrane"/>
    <property type="evidence" value="ECO:0007669"/>
    <property type="project" value="InterPro"/>
</dbReference>
<feature type="domain" description="EamA" evidence="3">
    <location>
        <begin position="145"/>
        <end position="272"/>
    </location>
</feature>
<evidence type="ECO:0000256" key="2">
    <source>
        <dbReference type="SAM" id="Phobius"/>
    </source>
</evidence>
<keyword evidence="2" id="KW-1133">Transmembrane helix</keyword>
<evidence type="ECO:0000256" key="1">
    <source>
        <dbReference type="ARBA" id="ARBA00007362"/>
    </source>
</evidence>
<dbReference type="InterPro" id="IPR037185">
    <property type="entry name" value="EmrE-like"/>
</dbReference>
<feature type="transmembrane region" description="Helical" evidence="2">
    <location>
        <begin position="257"/>
        <end position="275"/>
    </location>
</feature>
<feature type="transmembrane region" description="Helical" evidence="2">
    <location>
        <begin position="63"/>
        <end position="83"/>
    </location>
</feature>
<feature type="transmembrane region" description="Helical" evidence="2">
    <location>
        <begin position="178"/>
        <end position="198"/>
    </location>
</feature>
<feature type="transmembrane region" description="Helical" evidence="2">
    <location>
        <begin position="103"/>
        <end position="131"/>
    </location>
</feature>
<proteinExistence type="inferred from homology"/>
<keyword evidence="2" id="KW-0472">Membrane</keyword>
<dbReference type="EMBL" id="CP016778">
    <property type="protein sequence ID" value="ASY22270.1"/>
    <property type="molecule type" value="Genomic_DNA"/>
</dbReference>
<dbReference type="Proteomes" id="UP000217194">
    <property type="component" value="Chromosome"/>
</dbReference>
<evidence type="ECO:0000313" key="4">
    <source>
        <dbReference type="EMBL" id="ASY22270.1"/>
    </source>
</evidence>
<name>A0AAD0E5Y0_9ACTN</name>
<reference evidence="4 5" key="1">
    <citation type="submission" date="2016-07" db="EMBL/GenBank/DDBJ databases">
        <title>High microdiversification within the ubiquitous acI lineage of Actinobacteria.</title>
        <authorList>
            <person name="Neuenschwander S.M."/>
            <person name="Salcher M."/>
            <person name="Ghai R."/>
            <person name="Pernthaler J."/>
        </authorList>
    </citation>
    <scope>NUCLEOTIDE SEQUENCE [LARGE SCALE GENOMIC DNA]</scope>
    <source>
        <strain evidence="4">MMS-IIB-76</strain>
    </source>
</reference>
<dbReference type="Pfam" id="PF00892">
    <property type="entry name" value="EamA"/>
    <property type="match status" value="1"/>
</dbReference>
<comment type="similarity">
    <text evidence="1">Belongs to the EamA transporter family.</text>
</comment>
<organism evidence="4 5">
    <name type="scientific">Candidatus Planktophila versatilis</name>
    <dbReference type="NCBI Taxonomy" id="1884905"/>
    <lineage>
        <taxon>Bacteria</taxon>
        <taxon>Bacillati</taxon>
        <taxon>Actinomycetota</taxon>
        <taxon>Actinomycetes</taxon>
        <taxon>Candidatus Nanopelagicales</taxon>
        <taxon>Candidatus Nanopelagicaceae</taxon>
        <taxon>Candidatus Planktophila</taxon>
    </lineage>
</organism>
<feature type="transmembrane region" description="Helical" evidence="2">
    <location>
        <begin position="143"/>
        <end position="166"/>
    </location>
</feature>
<feature type="transmembrane region" description="Helical" evidence="2">
    <location>
        <begin position="205"/>
        <end position="223"/>
    </location>
</feature>
<accession>A0AAD0E5Y0</accession>
<sequence length="276" mass="29364">MSLLLAIAAALAFAVGIFLTRGVALNISIYKAIGPLFVLNALFVFPLIPFGPRWILWSGSVPYLHIVGAIGSGVVAGIIFRMVSRSSASVMSVGQALTPAVVLLAGPIALGASIIPIQVLLVVVLVFATIFPLRKSLAGVSSFTAIFLMIVIGVLSGLVTVAVVLLDRAGVGTTETFIVRQLLAGFIFMAIFPPIGLHWRDFLQLVRRSFFMSMGWLASIYAIREGSPVVAQSVMATIPLWVILIEVIVYRTRPSRPVVFSAIAIAIGIYALALTS</sequence>
<dbReference type="SUPFAM" id="SSF103481">
    <property type="entry name" value="Multidrug resistance efflux transporter EmrE"/>
    <property type="match status" value="1"/>
</dbReference>
<feature type="transmembrane region" description="Helical" evidence="2">
    <location>
        <begin position="32"/>
        <end position="51"/>
    </location>
</feature>
<feature type="transmembrane region" description="Helical" evidence="2">
    <location>
        <begin position="229"/>
        <end position="250"/>
    </location>
</feature>
<keyword evidence="2" id="KW-0812">Transmembrane</keyword>
<dbReference type="InterPro" id="IPR000620">
    <property type="entry name" value="EamA_dom"/>
</dbReference>
<evidence type="ECO:0000313" key="5">
    <source>
        <dbReference type="Proteomes" id="UP000217194"/>
    </source>
</evidence>
<gene>
    <name evidence="4" type="ORF">A1sIIB76_01440</name>
</gene>
<protein>
    <submittedName>
        <fullName evidence="4">EamA-like transporter family protein</fullName>
    </submittedName>
</protein>
<dbReference type="RefSeq" id="WP_095684412.1">
    <property type="nucleotide sequence ID" value="NZ_CP016775.1"/>
</dbReference>